<evidence type="ECO:0000256" key="2">
    <source>
        <dbReference type="ARBA" id="ARBA00001947"/>
    </source>
</evidence>
<dbReference type="InterPro" id="IPR042097">
    <property type="entry name" value="Aminopeptidase_N-like_N_sf"/>
</dbReference>
<dbReference type="FunFam" id="3.30.2010.30:FF:000002">
    <property type="entry name" value="Putative aminopeptidase N"/>
    <property type="match status" value="1"/>
</dbReference>
<evidence type="ECO:0000256" key="13">
    <source>
        <dbReference type="NCBIfam" id="TIGR02414"/>
    </source>
</evidence>
<dbReference type="FunFam" id="1.10.390.10:FF:000002">
    <property type="entry name" value="Aminopeptidase N"/>
    <property type="match status" value="1"/>
</dbReference>
<evidence type="ECO:0000313" key="19">
    <source>
        <dbReference type="EMBL" id="VFJ92508.1"/>
    </source>
</evidence>
<keyword evidence="9" id="KW-0378">Hydrolase</keyword>
<evidence type="ECO:0000259" key="17">
    <source>
        <dbReference type="Pfam" id="PF17900"/>
    </source>
</evidence>
<dbReference type="CDD" id="cd09600">
    <property type="entry name" value="M1_APN"/>
    <property type="match status" value="1"/>
</dbReference>
<evidence type="ECO:0000256" key="4">
    <source>
        <dbReference type="ARBA" id="ARBA00012564"/>
    </source>
</evidence>
<dbReference type="SUPFAM" id="SSF63737">
    <property type="entry name" value="Leukotriene A4 hydrolase N-terminal domain"/>
    <property type="match status" value="1"/>
</dbReference>
<comment type="function">
    <text evidence="12">Aminopeptidase N is involved in the degradation of intracellular peptides generated by protein breakdown during normal growth as well as in response to nutrient starvation.</text>
</comment>
<reference evidence="18" key="1">
    <citation type="submission" date="2019-02" db="EMBL/GenBank/DDBJ databases">
        <authorList>
            <person name="Gruber-Vodicka R. H."/>
            <person name="Seah K. B. B."/>
        </authorList>
    </citation>
    <scope>NUCLEOTIDE SEQUENCE</scope>
    <source>
        <strain evidence="18">BECK_M6</strain>
        <strain evidence="19">BECK_M7</strain>
    </source>
</reference>
<dbReference type="PANTHER" id="PTHR46322">
    <property type="entry name" value="PUROMYCIN-SENSITIVE AMINOPEPTIDASE"/>
    <property type="match status" value="1"/>
</dbReference>
<keyword evidence="7" id="KW-0645">Protease</keyword>
<evidence type="ECO:0000256" key="12">
    <source>
        <dbReference type="ARBA" id="ARBA00059739"/>
    </source>
</evidence>
<dbReference type="EMBL" id="CAADFH010000003">
    <property type="protein sequence ID" value="VFJ88119.1"/>
    <property type="molecule type" value="Genomic_DNA"/>
</dbReference>
<dbReference type="Gene3D" id="1.10.390.10">
    <property type="entry name" value="Neutral Protease Domain 2"/>
    <property type="match status" value="1"/>
</dbReference>
<dbReference type="PANTHER" id="PTHR46322:SF1">
    <property type="entry name" value="PUROMYCIN-SENSITIVE AMINOPEPTIDASE"/>
    <property type="match status" value="1"/>
</dbReference>
<dbReference type="Pfam" id="PF17432">
    <property type="entry name" value="DUF3458_C"/>
    <property type="match status" value="1"/>
</dbReference>
<evidence type="ECO:0000313" key="18">
    <source>
        <dbReference type="EMBL" id="VFJ88119.1"/>
    </source>
</evidence>
<dbReference type="GO" id="GO:0006508">
    <property type="term" value="P:proteolysis"/>
    <property type="evidence" value="ECO:0007669"/>
    <property type="project" value="UniProtKB-UniRule"/>
</dbReference>
<feature type="domain" description="Aminopeptidase N-like N-terminal" evidence="17">
    <location>
        <begin position="104"/>
        <end position="195"/>
    </location>
</feature>
<evidence type="ECO:0000259" key="14">
    <source>
        <dbReference type="Pfam" id="PF01433"/>
    </source>
</evidence>
<keyword evidence="10" id="KW-0862">Zinc</keyword>
<proteinExistence type="inferred from homology"/>
<feature type="domain" description="Peptidase M1 alanyl aminopeptidase Ig-like fold" evidence="15">
    <location>
        <begin position="453"/>
        <end position="558"/>
    </location>
</feature>
<dbReference type="InterPro" id="IPR001930">
    <property type="entry name" value="Peptidase_M1"/>
</dbReference>
<dbReference type="PRINTS" id="PR00756">
    <property type="entry name" value="ALADIPTASE"/>
</dbReference>
<sequence>MSPKTPKTTFLKDYTPSDYLIDNVALRFELGEEETIVTSRLAIRRNPKATTHKKTTIPLILDGRGLILDSISMNDNPMNAEDYTADSEHLTIPKVPEHFTLGLVNRIRPQDNSALEGLYQSNGNFCTQCEAEGFRKITYFLDRPDVLAKYTTTIVADRERYPVLLSNGNIIQSGKSDNNRHWVRREDPYPKPCYLFALVAGDLVSLRDRFMTRSKREVQLSLYVQKHNLDKCDHAMQSLKKAMAWDEEVFGLEYDLDEYMIVAVDDFNMGAMENKGLNIFNARYVLAKPETATDNDYAAIEEVIAHEYFHNWTGNRITCRDWFQLSLKEGLTVFRDQEFSASLVAHSIKRIQDVRLLRETQFAEDASAMAHPVRPESYMEISNFYTATVYNKGAEVIRMMKTLLGKEGFLRGMELYIRRHDGEAATIDDFILAMEEANQTNLQQFRRWYNQAGTPEVAAQGQYNPKERTYTLTFHQSCRSTPDQSEKKPFHIPIAIGLIDKNGQDLPLEMAGEKEASPPETRVLSLRETSERFQFIEVPHRPIPSLLREFSAPITLKTTQTIDDLAFLLTSDSDPFARWDAGQALVTRLALDLITEYQEGRRLKLDRILTEVFEKTLLDGRIEEALIAELLTLPTEMYLGTQMKCIDVDAIHSARQFIRYSLADSLKDRFLDVYHRYKTDRPYRYGSNSAGERRLKNLCLAYLMELPDPEIQTLCFSQFEHADNMTDTLAALALLANTDCAERQKALDIFETRWCHDPLVMDKWFTVQATSKLPNTLQVIKELMGHTAFSLKNPNKVRALIGAFCQRNQVRFHEANGTAYTFLVDQVLILDAINPQIAARLLNTFNRWRNFDFARQKSMNAEIDRVLIQPGLSKDTYEIASKMLA</sequence>
<keyword evidence="11" id="KW-0482">Metalloprotease</keyword>
<dbReference type="InterPro" id="IPR038438">
    <property type="entry name" value="PepN_Ig-like_sf"/>
</dbReference>
<keyword evidence="6 18" id="KW-0031">Aminopeptidase</keyword>
<dbReference type="Gene3D" id="3.30.2010.30">
    <property type="match status" value="1"/>
</dbReference>
<comment type="similarity">
    <text evidence="3">Belongs to the peptidase M1 family.</text>
</comment>
<evidence type="ECO:0000256" key="8">
    <source>
        <dbReference type="ARBA" id="ARBA00022723"/>
    </source>
</evidence>
<keyword evidence="8" id="KW-0479">Metal-binding</keyword>
<dbReference type="NCBIfam" id="TIGR02414">
    <property type="entry name" value="pepN_proteo"/>
    <property type="match status" value="1"/>
</dbReference>
<dbReference type="EMBL" id="CAADFF010000036">
    <property type="protein sequence ID" value="VFJ92508.1"/>
    <property type="molecule type" value="Genomic_DNA"/>
</dbReference>
<dbReference type="InterPro" id="IPR024601">
    <property type="entry name" value="Peptidase_M1_pepN_C"/>
</dbReference>
<dbReference type="GO" id="GO:0016285">
    <property type="term" value="F:alanyl aminopeptidase activity"/>
    <property type="evidence" value="ECO:0007669"/>
    <property type="project" value="UniProtKB-EC"/>
</dbReference>
<dbReference type="EC" id="3.4.11.2" evidence="4 13"/>
<dbReference type="GO" id="GO:0008237">
    <property type="term" value="F:metallopeptidase activity"/>
    <property type="evidence" value="ECO:0007669"/>
    <property type="project" value="UniProtKB-UniRule"/>
</dbReference>
<evidence type="ECO:0000256" key="5">
    <source>
        <dbReference type="ARBA" id="ARBA00015611"/>
    </source>
</evidence>
<dbReference type="InterPro" id="IPR037144">
    <property type="entry name" value="Peptidase_M1_pepN_C_sf"/>
</dbReference>
<evidence type="ECO:0000256" key="7">
    <source>
        <dbReference type="ARBA" id="ARBA00022670"/>
    </source>
</evidence>
<dbReference type="Pfam" id="PF17900">
    <property type="entry name" value="Peptidase_M1_N"/>
    <property type="match status" value="1"/>
</dbReference>
<evidence type="ECO:0000259" key="16">
    <source>
        <dbReference type="Pfam" id="PF17432"/>
    </source>
</evidence>
<protein>
    <recommendedName>
        <fullName evidence="5 13">Aminopeptidase N</fullName>
        <ecNumber evidence="4 13">3.4.11.2</ecNumber>
    </recommendedName>
</protein>
<dbReference type="InterPro" id="IPR045357">
    <property type="entry name" value="Aminopeptidase_N-like_N"/>
</dbReference>
<dbReference type="Pfam" id="PF11940">
    <property type="entry name" value="DUF3458"/>
    <property type="match status" value="1"/>
</dbReference>
<dbReference type="InterPro" id="IPR035414">
    <property type="entry name" value="Peptidase_M1_pepN_Ig-like"/>
</dbReference>
<dbReference type="Gene3D" id="2.60.40.1730">
    <property type="entry name" value="tricorn interacting facor f3 domain"/>
    <property type="match status" value="1"/>
</dbReference>
<dbReference type="Pfam" id="PF01433">
    <property type="entry name" value="Peptidase_M1"/>
    <property type="match status" value="1"/>
</dbReference>
<feature type="domain" description="Peptidase M1 alanyl aminopeptidase C-terminal" evidence="16">
    <location>
        <begin position="563"/>
        <end position="885"/>
    </location>
</feature>
<dbReference type="AlphaFoldDB" id="A0A450U870"/>
<dbReference type="GO" id="GO:0008270">
    <property type="term" value="F:zinc ion binding"/>
    <property type="evidence" value="ECO:0007669"/>
    <property type="project" value="InterPro"/>
</dbReference>
<evidence type="ECO:0000256" key="10">
    <source>
        <dbReference type="ARBA" id="ARBA00022833"/>
    </source>
</evidence>
<evidence type="ECO:0000259" key="15">
    <source>
        <dbReference type="Pfam" id="PF11940"/>
    </source>
</evidence>
<comment type="cofactor">
    <cofactor evidence="2">
        <name>Zn(2+)</name>
        <dbReference type="ChEBI" id="CHEBI:29105"/>
    </cofactor>
</comment>
<evidence type="ECO:0000256" key="11">
    <source>
        <dbReference type="ARBA" id="ARBA00023049"/>
    </source>
</evidence>
<dbReference type="FunFam" id="2.60.40.1730:FF:000005">
    <property type="entry name" value="Aminopeptidase N"/>
    <property type="match status" value="1"/>
</dbReference>
<evidence type="ECO:0000256" key="9">
    <source>
        <dbReference type="ARBA" id="ARBA00022801"/>
    </source>
</evidence>
<organism evidence="18">
    <name type="scientific">Candidatus Kentrum sp. LFY</name>
    <dbReference type="NCBI Taxonomy" id="2126342"/>
    <lineage>
        <taxon>Bacteria</taxon>
        <taxon>Pseudomonadati</taxon>
        <taxon>Pseudomonadota</taxon>
        <taxon>Gammaproteobacteria</taxon>
        <taxon>Candidatus Kentrum</taxon>
    </lineage>
</organism>
<dbReference type="FunFam" id="2.60.40.1840:FF:000001">
    <property type="entry name" value="Aminopeptidase N"/>
    <property type="match status" value="1"/>
</dbReference>
<evidence type="ECO:0000256" key="6">
    <source>
        <dbReference type="ARBA" id="ARBA00022438"/>
    </source>
</evidence>
<evidence type="ECO:0000256" key="1">
    <source>
        <dbReference type="ARBA" id="ARBA00000098"/>
    </source>
</evidence>
<dbReference type="SUPFAM" id="SSF55486">
    <property type="entry name" value="Metalloproteases ('zincins'), catalytic domain"/>
    <property type="match status" value="1"/>
</dbReference>
<dbReference type="Gene3D" id="2.60.40.1840">
    <property type="match status" value="1"/>
</dbReference>
<gene>
    <name evidence="18" type="ORF">BECKLFY1418A_GA0070994_100367</name>
    <name evidence="19" type="ORF">BECKLFY1418B_GA0070995_10366</name>
</gene>
<feature type="domain" description="Peptidase M1 membrane alanine aminopeptidase" evidence="14">
    <location>
        <begin position="235"/>
        <end position="448"/>
    </location>
</feature>
<dbReference type="InterPro" id="IPR012779">
    <property type="entry name" value="Peptidase_M1_pepN"/>
</dbReference>
<accession>A0A450U870</accession>
<dbReference type="Gene3D" id="1.25.50.10">
    <property type="entry name" value="Peptidase M1, alanyl aminopeptidase, C-terminal domain"/>
    <property type="match status" value="1"/>
</dbReference>
<dbReference type="InterPro" id="IPR014782">
    <property type="entry name" value="Peptidase_M1_dom"/>
</dbReference>
<comment type="catalytic activity">
    <reaction evidence="1">
        <text>Release of an N-terminal amino acid, Xaa-|-Yaa- from a peptide, amide or arylamide. Xaa is preferably Ala, but may be most amino acids including Pro (slow action). When a terminal hydrophobic residue is followed by a prolyl residue, the two may be released as an intact Xaa-Pro dipeptide.</text>
        <dbReference type="EC" id="3.4.11.2"/>
    </reaction>
</comment>
<evidence type="ECO:0000256" key="3">
    <source>
        <dbReference type="ARBA" id="ARBA00010136"/>
    </source>
</evidence>
<name>A0A450U870_9GAMM</name>
<dbReference type="InterPro" id="IPR027268">
    <property type="entry name" value="Peptidase_M4/M1_CTD_sf"/>
</dbReference>